<sequence length="156" mass="18501">MPWMVPLLSRRNRIRRTRRSMHWSVVARSSRVIPRPMFPPDTDIVPHATSSTLSSSSSIPILSSKERHDSCVVRQATSDKLRHGFLRHRATFCLQRPTSARRNDVFPRTFIWCWYLIDEKFYRFRQDCDIYEQDHVPIDPQFVIFIKLDQLSGDNI</sequence>
<dbReference type="EMBL" id="HACM01010693">
    <property type="protein sequence ID" value="CRZ11135.1"/>
    <property type="molecule type" value="Transcribed_RNA"/>
</dbReference>
<evidence type="ECO:0000313" key="1">
    <source>
        <dbReference type="EMBL" id="CRZ11135.1"/>
    </source>
</evidence>
<dbReference type="AlphaFoldDB" id="A0A0H5RAF4"/>
<accession>A0A0H5RAF4</accession>
<organism evidence="1">
    <name type="scientific">Spongospora subterranea</name>
    <dbReference type="NCBI Taxonomy" id="70186"/>
    <lineage>
        <taxon>Eukaryota</taxon>
        <taxon>Sar</taxon>
        <taxon>Rhizaria</taxon>
        <taxon>Endomyxa</taxon>
        <taxon>Phytomyxea</taxon>
        <taxon>Plasmodiophorida</taxon>
        <taxon>Plasmodiophoridae</taxon>
        <taxon>Spongospora</taxon>
    </lineage>
</organism>
<protein>
    <submittedName>
        <fullName evidence="1">Uncharacterized protein</fullName>
    </submittedName>
</protein>
<name>A0A0H5RAF4_9EUKA</name>
<reference evidence="1" key="1">
    <citation type="submission" date="2015-04" db="EMBL/GenBank/DDBJ databases">
        <title>The genome sequence of the plant pathogenic Rhizarian Plasmodiophora brassicae reveals insights in its biotrophic life cycle and the origin of chitin synthesis.</title>
        <authorList>
            <person name="Schwelm A."/>
            <person name="Fogelqvist J."/>
            <person name="Knaust A."/>
            <person name="Julke S."/>
            <person name="Lilja T."/>
            <person name="Dhandapani V."/>
            <person name="Bonilla-Rosso G."/>
            <person name="Karlsson M."/>
            <person name="Shevchenko A."/>
            <person name="Choi S.R."/>
            <person name="Kim H.G."/>
            <person name="Park J.Y."/>
            <person name="Lim Y.P."/>
            <person name="Ludwig-Muller J."/>
            <person name="Dixelius C."/>
        </authorList>
    </citation>
    <scope>NUCLEOTIDE SEQUENCE</scope>
    <source>
        <tissue evidence="1">Potato root galls</tissue>
    </source>
</reference>
<proteinExistence type="predicted"/>